<keyword evidence="2" id="KW-0255">Endonuclease</keyword>
<dbReference type="InterPro" id="IPR012296">
    <property type="entry name" value="Nuclease_put_TT1808"/>
</dbReference>
<gene>
    <name evidence="2" type="ORF">GCM10009760_37150</name>
</gene>
<reference evidence="3" key="1">
    <citation type="journal article" date="2019" name="Int. J. Syst. Evol. Microbiol.">
        <title>The Global Catalogue of Microorganisms (GCM) 10K type strain sequencing project: providing services to taxonomists for standard genome sequencing and annotation.</title>
        <authorList>
            <consortium name="The Broad Institute Genomics Platform"/>
            <consortium name="The Broad Institute Genome Sequencing Center for Infectious Disease"/>
            <person name="Wu L."/>
            <person name="Ma J."/>
        </authorList>
    </citation>
    <scope>NUCLEOTIDE SEQUENCE [LARGE SCALE GENOMIC DNA]</scope>
    <source>
        <strain evidence="3">JCM 14560</strain>
    </source>
</reference>
<keyword evidence="3" id="KW-1185">Reference proteome</keyword>
<dbReference type="Gene3D" id="3.90.1570.10">
    <property type="entry name" value="tt1808, chain A"/>
    <property type="match status" value="1"/>
</dbReference>
<dbReference type="EMBL" id="BAAANT010000020">
    <property type="protein sequence ID" value="GAA2146900.1"/>
    <property type="molecule type" value="Genomic_DNA"/>
</dbReference>
<dbReference type="GO" id="GO:0004519">
    <property type="term" value="F:endonuclease activity"/>
    <property type="evidence" value="ECO:0007669"/>
    <property type="project" value="UniProtKB-KW"/>
</dbReference>
<evidence type="ECO:0000313" key="2">
    <source>
        <dbReference type="EMBL" id="GAA2146900.1"/>
    </source>
</evidence>
<dbReference type="Proteomes" id="UP001422759">
    <property type="component" value="Unassembled WGS sequence"/>
</dbReference>
<dbReference type="RefSeq" id="WP_344466369.1">
    <property type="nucleotide sequence ID" value="NZ_BAAANT010000020.1"/>
</dbReference>
<dbReference type="InterPro" id="IPR011335">
    <property type="entry name" value="Restrct_endonuc-II-like"/>
</dbReference>
<accession>A0ABP5LL34</accession>
<keyword evidence="2" id="KW-0540">Nuclease</keyword>
<evidence type="ECO:0000313" key="3">
    <source>
        <dbReference type="Proteomes" id="UP001422759"/>
    </source>
</evidence>
<name>A0ABP5LL34_9ACTN</name>
<dbReference type="InterPro" id="IPR008538">
    <property type="entry name" value="Uma2"/>
</dbReference>
<evidence type="ECO:0000259" key="1">
    <source>
        <dbReference type="Pfam" id="PF05685"/>
    </source>
</evidence>
<feature type="domain" description="Putative restriction endonuclease" evidence="1">
    <location>
        <begin position="17"/>
        <end position="172"/>
    </location>
</feature>
<dbReference type="SUPFAM" id="SSF52980">
    <property type="entry name" value="Restriction endonuclease-like"/>
    <property type="match status" value="1"/>
</dbReference>
<organism evidence="2 3">
    <name type="scientific">Kitasatospora kazusensis</name>
    <dbReference type="NCBI Taxonomy" id="407974"/>
    <lineage>
        <taxon>Bacteria</taxon>
        <taxon>Bacillati</taxon>
        <taxon>Actinomycetota</taxon>
        <taxon>Actinomycetes</taxon>
        <taxon>Kitasatosporales</taxon>
        <taxon>Streptomycetaceae</taxon>
        <taxon>Kitasatospora</taxon>
    </lineage>
</organism>
<dbReference type="PANTHER" id="PTHR35400">
    <property type="entry name" value="SLR1083 PROTEIN"/>
    <property type="match status" value="1"/>
</dbReference>
<dbReference type="CDD" id="cd06260">
    <property type="entry name" value="DUF820-like"/>
    <property type="match status" value="1"/>
</dbReference>
<protein>
    <submittedName>
        <fullName evidence="2">Uma2 family endonuclease</fullName>
    </submittedName>
</protein>
<dbReference type="PANTHER" id="PTHR35400:SF3">
    <property type="entry name" value="SLL1072 PROTEIN"/>
    <property type="match status" value="1"/>
</dbReference>
<comment type="caution">
    <text evidence="2">The sequence shown here is derived from an EMBL/GenBank/DDBJ whole genome shotgun (WGS) entry which is preliminary data.</text>
</comment>
<proteinExistence type="predicted"/>
<dbReference type="Pfam" id="PF05685">
    <property type="entry name" value="Uma2"/>
    <property type="match status" value="1"/>
</dbReference>
<keyword evidence="2" id="KW-0378">Hydrolase</keyword>
<sequence>MSTAIDDLWATVGEMFIPEGYRVEIIEGNIVVSPQSEVQSRLMRIIVRQLEDQLGHDANITLDVPVDFPGYRNGYAPDLAVMAQDARVNASGRYEWADVDAVIEIVSASSVDNDYLTKPKTYAKYSIPVYLIVDPLKGTCRLLTDPVHGKGYQKQLPLEFGDPVTFMLPDGREVSLETERFPRN</sequence>